<comment type="caution">
    <text evidence="3">The sequence shown here is derived from an EMBL/GenBank/DDBJ whole genome shotgun (WGS) entry which is preliminary data.</text>
</comment>
<dbReference type="Proteomes" id="UP000077098">
    <property type="component" value="Unassembled WGS sequence"/>
</dbReference>
<name>A0A176XE42_AGRTU</name>
<keyword evidence="1" id="KW-0812">Transmembrane</keyword>
<feature type="transmembrane region" description="Helical" evidence="1">
    <location>
        <begin position="249"/>
        <end position="269"/>
    </location>
</feature>
<feature type="transmembrane region" description="Helical" evidence="1">
    <location>
        <begin position="9"/>
        <end position="28"/>
    </location>
</feature>
<gene>
    <name evidence="3" type="ORF">A7J57_14940</name>
</gene>
<feature type="transmembrane region" description="Helical" evidence="1">
    <location>
        <begin position="34"/>
        <end position="51"/>
    </location>
</feature>
<evidence type="ECO:0000259" key="2">
    <source>
        <dbReference type="Pfam" id="PF14378"/>
    </source>
</evidence>
<dbReference type="AlphaFoldDB" id="A0A176XE42"/>
<feature type="domain" description="Inositolphosphotransferase Aur1/Ipt1" evidence="2">
    <location>
        <begin position="99"/>
        <end position="287"/>
    </location>
</feature>
<reference evidence="3 4" key="1">
    <citation type="submission" date="2016-05" db="EMBL/GenBank/DDBJ databases">
        <authorList>
            <person name="Lavstsen T."/>
            <person name="Jespersen J.S."/>
        </authorList>
    </citation>
    <scope>NUCLEOTIDE SEQUENCE [LARGE SCALE GENOMIC DNA]</scope>
    <source>
        <strain evidence="3 4">KCJ1736</strain>
    </source>
</reference>
<feature type="transmembrane region" description="Helical" evidence="1">
    <location>
        <begin position="157"/>
        <end position="175"/>
    </location>
</feature>
<dbReference type="RefSeq" id="WP_063949073.1">
    <property type="nucleotide sequence ID" value="NZ_LXPS01000011.1"/>
</dbReference>
<keyword evidence="1" id="KW-0472">Membrane</keyword>
<proteinExistence type="predicted"/>
<dbReference type="GO" id="GO:0016020">
    <property type="term" value="C:membrane"/>
    <property type="evidence" value="ECO:0007669"/>
    <property type="project" value="UniProtKB-SubCell"/>
</dbReference>
<accession>A0A176XE42</accession>
<feature type="transmembrane region" description="Helical" evidence="1">
    <location>
        <begin position="222"/>
        <end position="242"/>
    </location>
</feature>
<evidence type="ECO:0000256" key="1">
    <source>
        <dbReference type="SAM" id="Phobius"/>
    </source>
</evidence>
<organism evidence="3 4">
    <name type="scientific">Agrobacterium tumefaciens</name>
    <dbReference type="NCBI Taxonomy" id="358"/>
    <lineage>
        <taxon>Bacteria</taxon>
        <taxon>Pseudomonadati</taxon>
        <taxon>Pseudomonadota</taxon>
        <taxon>Alphaproteobacteria</taxon>
        <taxon>Hyphomicrobiales</taxon>
        <taxon>Rhizobiaceae</taxon>
        <taxon>Rhizobium/Agrobacterium group</taxon>
        <taxon>Agrobacterium</taxon>
        <taxon>Agrobacterium tumefaciens complex</taxon>
    </lineage>
</organism>
<evidence type="ECO:0000313" key="3">
    <source>
        <dbReference type="EMBL" id="OAE47306.1"/>
    </source>
</evidence>
<dbReference type="InterPro" id="IPR026841">
    <property type="entry name" value="Aur1/Ipt1"/>
</dbReference>
<evidence type="ECO:0000313" key="4">
    <source>
        <dbReference type="Proteomes" id="UP000077098"/>
    </source>
</evidence>
<dbReference type="EMBL" id="LXPS01000011">
    <property type="protein sequence ID" value="OAE47306.1"/>
    <property type="molecule type" value="Genomic_DNA"/>
</dbReference>
<protein>
    <recommendedName>
        <fullName evidence="2">Inositolphosphotransferase Aur1/Ipt1 domain-containing protein</fullName>
    </recommendedName>
</protein>
<dbReference type="Pfam" id="PF14378">
    <property type="entry name" value="PAP2_3"/>
    <property type="match status" value="1"/>
</dbReference>
<keyword evidence="1" id="KW-1133">Transmembrane helix</keyword>
<feature type="transmembrane region" description="Helical" evidence="1">
    <location>
        <begin position="63"/>
        <end position="87"/>
    </location>
</feature>
<feature type="transmembrane region" description="Helical" evidence="1">
    <location>
        <begin position="122"/>
        <end position="145"/>
    </location>
</feature>
<feature type="transmembrane region" description="Helical" evidence="1">
    <location>
        <begin position="275"/>
        <end position="293"/>
    </location>
</feature>
<sequence>MRLFAAERFVVGFIALLFVVDAALIVARGISVDYAGYLLCVFAGAGVFLLGQFYRRSGRDDRIAATLTSGGLFILFTLAASIFNYMLLPIAFPTLDHVLFALDAAFGYSWEEIVIWAATRPWIGTILFFVYATSLPQLLLIVLTLGFTGKNRLLHHFLITGVLGAFASIVFWIFFPTFGPSAYMELPQWVPQAIPLAVGNEYGQELNRLATQGVDYLSPKSVLGLIGFPSFHIFMAAMSVWFAPRHWWAMLVILPLNLLMLPAVLVQGGHHVSDVFGGLVTFAIICAVSGRLLQWLSAKEGMDRVAEASGQIMVAE</sequence>